<evidence type="ECO:0000313" key="3">
    <source>
        <dbReference type="Proteomes" id="UP001174909"/>
    </source>
</evidence>
<accession>A0AA35RD65</accession>
<dbReference type="EMBL" id="CASHTH010000850">
    <property type="protein sequence ID" value="CAI8008476.1"/>
    <property type="molecule type" value="Genomic_DNA"/>
</dbReference>
<comment type="caution">
    <text evidence="2">The sequence shown here is derived from an EMBL/GenBank/DDBJ whole genome shotgun (WGS) entry which is preliminary data.</text>
</comment>
<gene>
    <name evidence="2" type="ORF">GBAR_LOCUS5805</name>
</gene>
<evidence type="ECO:0000313" key="2">
    <source>
        <dbReference type="EMBL" id="CAI8008476.1"/>
    </source>
</evidence>
<name>A0AA35RD65_GEOBA</name>
<sequence>MVAASGNPRYLAENILRVELDMPNRTTRDYECPSVAPSLRAALSRAMAEEEGMTVDAGSFTLSQKPRLPRTKTRLRQSSEPAATPTTHFPTRRGLVTPSV</sequence>
<feature type="region of interest" description="Disordered" evidence="1">
    <location>
        <begin position="70"/>
        <end position="100"/>
    </location>
</feature>
<reference evidence="2" key="1">
    <citation type="submission" date="2023-03" db="EMBL/GenBank/DDBJ databases">
        <authorList>
            <person name="Steffen K."/>
            <person name="Cardenas P."/>
        </authorList>
    </citation>
    <scope>NUCLEOTIDE SEQUENCE</scope>
</reference>
<keyword evidence="3" id="KW-1185">Reference proteome</keyword>
<feature type="compositionally biased region" description="Polar residues" evidence="1">
    <location>
        <begin position="76"/>
        <end position="89"/>
    </location>
</feature>
<evidence type="ECO:0000256" key="1">
    <source>
        <dbReference type="SAM" id="MobiDB-lite"/>
    </source>
</evidence>
<dbReference type="Proteomes" id="UP001174909">
    <property type="component" value="Unassembled WGS sequence"/>
</dbReference>
<dbReference type="AlphaFoldDB" id="A0AA35RD65"/>
<proteinExistence type="predicted"/>
<protein>
    <submittedName>
        <fullName evidence="2">Kinesin-like protein KIF3B</fullName>
    </submittedName>
</protein>
<organism evidence="2 3">
    <name type="scientific">Geodia barretti</name>
    <name type="common">Barrett's horny sponge</name>
    <dbReference type="NCBI Taxonomy" id="519541"/>
    <lineage>
        <taxon>Eukaryota</taxon>
        <taxon>Metazoa</taxon>
        <taxon>Porifera</taxon>
        <taxon>Demospongiae</taxon>
        <taxon>Heteroscleromorpha</taxon>
        <taxon>Tetractinellida</taxon>
        <taxon>Astrophorina</taxon>
        <taxon>Geodiidae</taxon>
        <taxon>Geodia</taxon>
    </lineage>
</organism>